<protein>
    <submittedName>
        <fullName evidence="1">Uncharacterized protein</fullName>
    </submittedName>
</protein>
<sequence length="111" mass="12150">MAAKFQKENPTTHITKVHIVYAALVCFWMTEDIENRVEKICGPSINAEINAGVFIAYFGVYLKVNGKWGDAFKTLKDIGIVPFAFLTPAMMEGSALGGPFLPVQGLSSTHK</sequence>
<evidence type="ECO:0000313" key="2">
    <source>
        <dbReference type="Proteomes" id="UP000766486"/>
    </source>
</evidence>
<keyword evidence="2" id="KW-1185">Reference proteome</keyword>
<gene>
    <name evidence="1" type="ORF">CLO192961_LOCUS225271</name>
</gene>
<dbReference type="EMBL" id="CABFNS010000780">
    <property type="protein sequence ID" value="VUC28106.1"/>
    <property type="molecule type" value="Genomic_DNA"/>
</dbReference>
<evidence type="ECO:0000313" key="1">
    <source>
        <dbReference type="EMBL" id="VUC28106.1"/>
    </source>
</evidence>
<dbReference type="Proteomes" id="UP000766486">
    <property type="component" value="Unassembled WGS sequence"/>
</dbReference>
<reference evidence="1 2" key="1">
    <citation type="submission" date="2019-06" db="EMBL/GenBank/DDBJ databases">
        <authorList>
            <person name="Broberg M."/>
        </authorList>
    </citation>
    <scope>NUCLEOTIDE SEQUENCE [LARGE SCALE GENOMIC DNA]</scope>
</reference>
<proteinExistence type="predicted"/>
<organism evidence="1 2">
    <name type="scientific">Bionectria ochroleuca</name>
    <name type="common">Gliocladium roseum</name>
    <dbReference type="NCBI Taxonomy" id="29856"/>
    <lineage>
        <taxon>Eukaryota</taxon>
        <taxon>Fungi</taxon>
        <taxon>Dikarya</taxon>
        <taxon>Ascomycota</taxon>
        <taxon>Pezizomycotina</taxon>
        <taxon>Sordariomycetes</taxon>
        <taxon>Hypocreomycetidae</taxon>
        <taxon>Hypocreales</taxon>
        <taxon>Bionectriaceae</taxon>
        <taxon>Clonostachys</taxon>
    </lineage>
</organism>
<accession>A0ABY6UAJ6</accession>
<name>A0ABY6UAJ6_BIOOC</name>
<comment type="caution">
    <text evidence="1">The sequence shown here is derived from an EMBL/GenBank/DDBJ whole genome shotgun (WGS) entry which is preliminary data.</text>
</comment>